<evidence type="ECO:0000313" key="1">
    <source>
        <dbReference type="EMBL" id="KIM60381.1"/>
    </source>
</evidence>
<name>A0A0C3DWT6_9AGAM</name>
<dbReference type="Gene3D" id="1.10.510.10">
    <property type="entry name" value="Transferase(Phosphotransferase) domain 1"/>
    <property type="match status" value="1"/>
</dbReference>
<evidence type="ECO:0000313" key="2">
    <source>
        <dbReference type="Proteomes" id="UP000053989"/>
    </source>
</evidence>
<reference evidence="2" key="2">
    <citation type="submission" date="2015-01" db="EMBL/GenBank/DDBJ databases">
        <title>Evolutionary Origins and Diversification of the Mycorrhizal Mutualists.</title>
        <authorList>
            <consortium name="DOE Joint Genome Institute"/>
            <consortium name="Mycorrhizal Genomics Consortium"/>
            <person name="Kohler A."/>
            <person name="Kuo A."/>
            <person name="Nagy L.G."/>
            <person name="Floudas D."/>
            <person name="Copeland A."/>
            <person name="Barry K.W."/>
            <person name="Cichocki N."/>
            <person name="Veneault-Fourrey C."/>
            <person name="LaButti K."/>
            <person name="Lindquist E.A."/>
            <person name="Lipzen A."/>
            <person name="Lundell T."/>
            <person name="Morin E."/>
            <person name="Murat C."/>
            <person name="Riley R."/>
            <person name="Ohm R."/>
            <person name="Sun H."/>
            <person name="Tunlid A."/>
            <person name="Henrissat B."/>
            <person name="Grigoriev I.V."/>
            <person name="Hibbett D.S."/>
            <person name="Martin F."/>
        </authorList>
    </citation>
    <scope>NUCLEOTIDE SEQUENCE [LARGE SCALE GENOMIC DNA]</scope>
    <source>
        <strain evidence="2">Foug A</strain>
    </source>
</reference>
<keyword evidence="2" id="KW-1185">Reference proteome</keyword>
<proteinExistence type="predicted"/>
<dbReference type="HOGENOM" id="CLU_2400986_0_0_1"/>
<accession>A0A0C3DWT6</accession>
<protein>
    <recommendedName>
        <fullName evidence="3">Protein kinase domain-containing protein</fullName>
    </recommendedName>
</protein>
<organism evidence="1 2">
    <name type="scientific">Scleroderma citrinum Foug A</name>
    <dbReference type="NCBI Taxonomy" id="1036808"/>
    <lineage>
        <taxon>Eukaryota</taxon>
        <taxon>Fungi</taxon>
        <taxon>Dikarya</taxon>
        <taxon>Basidiomycota</taxon>
        <taxon>Agaricomycotina</taxon>
        <taxon>Agaricomycetes</taxon>
        <taxon>Agaricomycetidae</taxon>
        <taxon>Boletales</taxon>
        <taxon>Sclerodermatineae</taxon>
        <taxon>Sclerodermataceae</taxon>
        <taxon>Scleroderma</taxon>
    </lineage>
</organism>
<dbReference type="InParanoid" id="A0A0C3DWT6"/>
<dbReference type="EMBL" id="KN822062">
    <property type="protein sequence ID" value="KIM60381.1"/>
    <property type="molecule type" value="Genomic_DNA"/>
</dbReference>
<dbReference type="AlphaFoldDB" id="A0A0C3DWT6"/>
<evidence type="ECO:0008006" key="3">
    <source>
        <dbReference type="Google" id="ProtNLM"/>
    </source>
</evidence>
<sequence>MCIEGPCGPLVNMWPSKAGLVGDVAIKRVLKEIPIWSELKHDNILPLLGITTDFDFTMSIVSPWMQLGNALDYVQNEAVDPRPLRYPPFKPKA</sequence>
<dbReference type="SUPFAM" id="SSF56112">
    <property type="entry name" value="Protein kinase-like (PK-like)"/>
    <property type="match status" value="1"/>
</dbReference>
<dbReference type="InterPro" id="IPR011009">
    <property type="entry name" value="Kinase-like_dom_sf"/>
</dbReference>
<reference evidence="1 2" key="1">
    <citation type="submission" date="2014-04" db="EMBL/GenBank/DDBJ databases">
        <authorList>
            <consortium name="DOE Joint Genome Institute"/>
            <person name="Kuo A."/>
            <person name="Kohler A."/>
            <person name="Nagy L.G."/>
            <person name="Floudas D."/>
            <person name="Copeland A."/>
            <person name="Barry K.W."/>
            <person name="Cichocki N."/>
            <person name="Veneault-Fourrey C."/>
            <person name="LaButti K."/>
            <person name="Lindquist E.A."/>
            <person name="Lipzen A."/>
            <person name="Lundell T."/>
            <person name="Morin E."/>
            <person name="Murat C."/>
            <person name="Sun H."/>
            <person name="Tunlid A."/>
            <person name="Henrissat B."/>
            <person name="Grigoriev I.V."/>
            <person name="Hibbett D.S."/>
            <person name="Martin F."/>
            <person name="Nordberg H.P."/>
            <person name="Cantor M.N."/>
            <person name="Hua S.X."/>
        </authorList>
    </citation>
    <scope>NUCLEOTIDE SEQUENCE [LARGE SCALE GENOMIC DNA]</scope>
    <source>
        <strain evidence="1 2">Foug A</strain>
    </source>
</reference>
<dbReference type="OrthoDB" id="346907at2759"/>
<gene>
    <name evidence="1" type="ORF">SCLCIDRAFT_946908</name>
</gene>
<dbReference type="Proteomes" id="UP000053989">
    <property type="component" value="Unassembled WGS sequence"/>
</dbReference>